<evidence type="ECO:0000259" key="1">
    <source>
        <dbReference type="Pfam" id="PF04443"/>
    </source>
</evidence>
<dbReference type="Gene3D" id="3.40.50.12780">
    <property type="entry name" value="N-terminal domain of ligase-like"/>
    <property type="match status" value="1"/>
</dbReference>
<evidence type="ECO:0000313" key="3">
    <source>
        <dbReference type="Proteomes" id="UP000095185"/>
    </source>
</evidence>
<organism evidence="2 3">
    <name type="scientific">Chlorobaculum limnaeum</name>
    <dbReference type="NCBI Taxonomy" id="274537"/>
    <lineage>
        <taxon>Bacteria</taxon>
        <taxon>Pseudomonadati</taxon>
        <taxon>Chlorobiota</taxon>
        <taxon>Chlorobiia</taxon>
        <taxon>Chlorobiales</taxon>
        <taxon>Chlorobiaceae</taxon>
        <taxon>Chlorobaculum</taxon>
    </lineage>
</organism>
<dbReference type="GO" id="GO:0008218">
    <property type="term" value="P:bioluminescence"/>
    <property type="evidence" value="ECO:0007669"/>
    <property type="project" value="InterPro"/>
</dbReference>
<name>A0A1D8DA14_CHLLM</name>
<dbReference type="Pfam" id="PF04443">
    <property type="entry name" value="LuxE"/>
    <property type="match status" value="1"/>
</dbReference>
<dbReference type="InterPro" id="IPR042099">
    <property type="entry name" value="ANL_N_sf"/>
</dbReference>
<dbReference type="GO" id="GO:0047474">
    <property type="term" value="F:long-chain fatty acid--protein ligase activity"/>
    <property type="evidence" value="ECO:0007669"/>
    <property type="project" value="InterPro"/>
</dbReference>
<protein>
    <submittedName>
        <fullName evidence="2">Acyl-protein synthetase</fullName>
    </submittedName>
</protein>
<dbReference type="AlphaFoldDB" id="A0A1D8DA14"/>
<sequence length="360" mass="40994">MSYLDWPVYQLSKSRKQQLLTNRLKALTQYHSDHCKEYASFLKAYSVDVGSIASLEEIPFFPVRLFKNYALRSVPEREVFKVLTSSGTTEQTLSRIYLDRTTATAQTKVLVRIMQSFLGKMRMPMLIVDHPGVIRNRHSFSARGAGILGVSNFGRNHTYVLKDESMELDMELIETFLDRHRNEKIFVFGFTFMVWKYLVQRLEHMGKSITIPDAILFHSGGWKKLHDEAVDNQTFKNCLQRVTGIQSVHDFYGMVEQVGSIYMECEHGFLHAPSCSDILIRDPRNWSVCGDNQPGVVQVLSAIPTSYPGHSLLTEDIGTLHGEDDCACGRSGKYFTIQGRLKRAELRGCSNTHVADLQQP</sequence>
<dbReference type="EMBL" id="CP017305">
    <property type="protein sequence ID" value="AOS84939.1"/>
    <property type="molecule type" value="Genomic_DNA"/>
</dbReference>
<keyword evidence="3" id="KW-1185">Reference proteome</keyword>
<accession>A0A1D8DA14</accession>
<evidence type="ECO:0000313" key="2">
    <source>
        <dbReference type="EMBL" id="AOS84939.1"/>
    </source>
</evidence>
<dbReference type="STRING" id="274537.BIU88_00520"/>
<gene>
    <name evidence="2" type="ORF">BIU88_00520</name>
</gene>
<dbReference type="Proteomes" id="UP000095185">
    <property type="component" value="Chromosome"/>
</dbReference>
<proteinExistence type="predicted"/>
<reference evidence="2" key="1">
    <citation type="submission" date="2016-09" db="EMBL/GenBank/DDBJ databases">
        <title>Genome sequence of Chlorobaculum limnaeum.</title>
        <authorList>
            <person name="Liu Z."/>
            <person name="Tank M."/>
            <person name="Bryant D.A."/>
        </authorList>
    </citation>
    <scope>NUCLEOTIDE SEQUENCE [LARGE SCALE GENOMIC DNA]</scope>
    <source>
        <strain evidence="2">DSM 1677</strain>
    </source>
</reference>
<feature type="domain" description="Acyl-protein synthetase LuxE" evidence="1">
    <location>
        <begin position="9"/>
        <end position="352"/>
    </location>
</feature>
<dbReference type="InterPro" id="IPR007534">
    <property type="entry name" value="LuxE"/>
</dbReference>
<dbReference type="KEGG" id="clz:BIU88_00520"/>